<dbReference type="InterPro" id="IPR011528">
    <property type="entry name" value="NERD"/>
</dbReference>
<name>A0A1I4NHL1_9BACI</name>
<organism evidence="3 4">
    <name type="scientific">Salibacterium qingdaonense</name>
    <dbReference type="NCBI Taxonomy" id="266892"/>
    <lineage>
        <taxon>Bacteria</taxon>
        <taxon>Bacillati</taxon>
        <taxon>Bacillota</taxon>
        <taxon>Bacilli</taxon>
        <taxon>Bacillales</taxon>
        <taxon>Bacillaceae</taxon>
    </lineage>
</organism>
<gene>
    <name evidence="3" type="ORF">SAMN04488054_11818</name>
</gene>
<protein>
    <submittedName>
        <fullName evidence="3">Nuclease-related domain-containing protein</fullName>
    </submittedName>
</protein>
<dbReference type="AlphaFoldDB" id="A0A1I4NHL1"/>
<evidence type="ECO:0000313" key="3">
    <source>
        <dbReference type="EMBL" id="SFM15032.1"/>
    </source>
</evidence>
<dbReference type="Proteomes" id="UP000199668">
    <property type="component" value="Unassembled WGS sequence"/>
</dbReference>
<accession>A0A1I4NHL1</accession>
<evidence type="ECO:0000256" key="1">
    <source>
        <dbReference type="SAM" id="MobiDB-lite"/>
    </source>
</evidence>
<feature type="domain" description="NERD" evidence="2">
    <location>
        <begin position="41"/>
        <end position="156"/>
    </location>
</feature>
<keyword evidence="4" id="KW-1185">Reference proteome</keyword>
<dbReference type="PROSITE" id="PS50965">
    <property type="entry name" value="NERD"/>
    <property type="match status" value="1"/>
</dbReference>
<evidence type="ECO:0000313" key="4">
    <source>
        <dbReference type="Proteomes" id="UP000199668"/>
    </source>
</evidence>
<sequence length="286" mass="33094">MAGFLKKWFGKKEAEKKSSKQAPAKADNRTSKAGHHKSQRKGELGEFKINIQLDQLPKDYKYLSDIMIENPKSRTGWSQIDHIVITPYGLIIMETKNYAGEIKGGKQDKHWNVNNKFHMMNPFFQNYGHLEAVKSSLDITKDKKLFSIVSFTRRCTFKVDPELRDMKADQFIVYDTELSECIHRKMNVEKLLNDAPLYNQEDIQDIYNQLKEANIEDPALRKEHAALMKNGNKKTAEQDNTEKAFCYVCRKPLSEKVKAYCLANPAKFAGKTYCYDHQKNAAKVER</sequence>
<dbReference type="STRING" id="266892.SAMN04488054_11818"/>
<dbReference type="EMBL" id="FOTY01000018">
    <property type="protein sequence ID" value="SFM15032.1"/>
    <property type="molecule type" value="Genomic_DNA"/>
</dbReference>
<feature type="region of interest" description="Disordered" evidence="1">
    <location>
        <begin position="1"/>
        <end position="41"/>
    </location>
</feature>
<evidence type="ECO:0000259" key="2">
    <source>
        <dbReference type="PROSITE" id="PS50965"/>
    </source>
</evidence>
<dbReference type="OrthoDB" id="5782056at2"/>
<dbReference type="RefSeq" id="WP_090927428.1">
    <property type="nucleotide sequence ID" value="NZ_FOTY01000018.1"/>
</dbReference>
<reference evidence="3 4" key="1">
    <citation type="submission" date="2016-10" db="EMBL/GenBank/DDBJ databases">
        <authorList>
            <person name="de Groot N.N."/>
        </authorList>
    </citation>
    <scope>NUCLEOTIDE SEQUENCE [LARGE SCALE GENOMIC DNA]</scope>
    <source>
        <strain evidence="3 4">CGMCC 1.6134</strain>
    </source>
</reference>
<proteinExistence type="predicted"/>
<dbReference type="Pfam" id="PF08378">
    <property type="entry name" value="NERD"/>
    <property type="match status" value="1"/>
</dbReference>